<dbReference type="GO" id="GO:0019239">
    <property type="term" value="F:deaminase activity"/>
    <property type="evidence" value="ECO:0007669"/>
    <property type="project" value="TreeGrafter"/>
</dbReference>
<dbReference type="InterPro" id="IPR019546">
    <property type="entry name" value="TAT_signal_bac_arc"/>
</dbReference>
<dbReference type="PANTHER" id="PTHR11803:SF58">
    <property type="entry name" value="PROTEIN HMF1-RELATED"/>
    <property type="match status" value="1"/>
</dbReference>
<organism evidence="2 3">
    <name type="scientific">Granulicella sibirica</name>
    <dbReference type="NCBI Taxonomy" id="2479048"/>
    <lineage>
        <taxon>Bacteria</taxon>
        <taxon>Pseudomonadati</taxon>
        <taxon>Acidobacteriota</taxon>
        <taxon>Terriglobia</taxon>
        <taxon>Terriglobales</taxon>
        <taxon>Acidobacteriaceae</taxon>
        <taxon>Granulicella</taxon>
    </lineage>
</organism>
<evidence type="ECO:0000313" key="2">
    <source>
        <dbReference type="EMBL" id="RXH55533.1"/>
    </source>
</evidence>
<name>A0A4Q0SWR7_9BACT</name>
<sequence>MTMEKQTRRGLLKNAAAAAVGATGAVAMIPEAQAQAPAIEWKKKAVKRAPSGDKVLAPTPGAAPDKPPLFNGIISFGNLVFLAGVGAHFQGTIEEHTKHVLDELEANLKLAGSSMEKVLKVNVYLSDLKDYAGMNSVYQGRWGSVPPVRTTIAVAGGVPGNSLVEIDCIASI</sequence>
<dbReference type="PANTHER" id="PTHR11803">
    <property type="entry name" value="2-IMINOBUTANOATE/2-IMINOPROPANOATE DEAMINASE RIDA"/>
    <property type="match status" value="1"/>
</dbReference>
<dbReference type="Proteomes" id="UP000289437">
    <property type="component" value="Unassembled WGS sequence"/>
</dbReference>
<dbReference type="InterPro" id="IPR006311">
    <property type="entry name" value="TAT_signal"/>
</dbReference>
<dbReference type="PROSITE" id="PS51318">
    <property type="entry name" value="TAT"/>
    <property type="match status" value="1"/>
</dbReference>
<dbReference type="InterPro" id="IPR006175">
    <property type="entry name" value="YjgF/YER057c/UK114"/>
</dbReference>
<reference evidence="3" key="2">
    <citation type="submission" date="2019-02" db="EMBL/GenBank/DDBJ databases">
        <title>Granulicella sibirica sp. nov., a psychrotolerant acidobacterium isolated from an organic soil layer in forested tundra, West Siberia.</title>
        <authorList>
            <person name="Oshkin I.Y."/>
            <person name="Kulichevskaya I.S."/>
            <person name="Rijpstra W.I.C."/>
            <person name="Sinninghe Damste J.S."/>
            <person name="Rakitin A.L."/>
            <person name="Ravin N.V."/>
            <person name="Dedysh S.N."/>
        </authorList>
    </citation>
    <scope>NUCLEOTIDE SEQUENCE [LARGE SCALE GENOMIC DNA]</scope>
    <source>
        <strain evidence="3">AF10</strain>
    </source>
</reference>
<protein>
    <submittedName>
        <fullName evidence="2">Bona fide RidA/YjgF/TdcF/RutC subgroup</fullName>
    </submittedName>
</protein>
<comment type="caution">
    <text evidence="2">The sequence shown here is derived from an EMBL/GenBank/DDBJ whole genome shotgun (WGS) entry which is preliminary data.</text>
</comment>
<evidence type="ECO:0000313" key="3">
    <source>
        <dbReference type="Proteomes" id="UP000289437"/>
    </source>
</evidence>
<keyword evidence="3" id="KW-1185">Reference proteome</keyword>
<reference evidence="2 3" key="1">
    <citation type="submission" date="2018-11" db="EMBL/GenBank/DDBJ databases">
        <authorList>
            <person name="Mardanov A.V."/>
            <person name="Ravin N.V."/>
            <person name="Dedysh S.N."/>
        </authorList>
    </citation>
    <scope>NUCLEOTIDE SEQUENCE [LARGE SCALE GENOMIC DNA]</scope>
    <source>
        <strain evidence="2 3">AF10</strain>
    </source>
</reference>
<accession>A0A4Q0SWR7</accession>
<dbReference type="InterPro" id="IPR035959">
    <property type="entry name" value="RutC-like_sf"/>
</dbReference>
<dbReference type="GO" id="GO:0005829">
    <property type="term" value="C:cytosol"/>
    <property type="evidence" value="ECO:0007669"/>
    <property type="project" value="TreeGrafter"/>
</dbReference>
<evidence type="ECO:0000256" key="1">
    <source>
        <dbReference type="ARBA" id="ARBA00010552"/>
    </source>
</evidence>
<dbReference type="AlphaFoldDB" id="A0A4Q0SWR7"/>
<comment type="similarity">
    <text evidence="1">Belongs to the RutC family.</text>
</comment>
<dbReference type="CDD" id="cd00448">
    <property type="entry name" value="YjgF_YER057c_UK114_family"/>
    <property type="match status" value="1"/>
</dbReference>
<dbReference type="Gene3D" id="3.30.1330.40">
    <property type="entry name" value="RutC-like"/>
    <property type="match status" value="1"/>
</dbReference>
<dbReference type="SUPFAM" id="SSF55298">
    <property type="entry name" value="YjgF-like"/>
    <property type="match status" value="1"/>
</dbReference>
<gene>
    <name evidence="2" type="ORF">GRAN_2390</name>
</gene>
<proteinExistence type="inferred from homology"/>
<dbReference type="EMBL" id="RDSM01000002">
    <property type="protein sequence ID" value="RXH55533.1"/>
    <property type="molecule type" value="Genomic_DNA"/>
</dbReference>
<dbReference type="Pfam" id="PF01042">
    <property type="entry name" value="Ribonuc_L-PSP"/>
    <property type="match status" value="1"/>
</dbReference>
<dbReference type="NCBIfam" id="TIGR01409">
    <property type="entry name" value="TAT_signal_seq"/>
    <property type="match status" value="1"/>
</dbReference>